<dbReference type="PANTHER" id="PTHR13802:SF52">
    <property type="entry name" value="MUCIN-4"/>
    <property type="match status" value="1"/>
</dbReference>
<feature type="region of interest" description="Disordered" evidence="1">
    <location>
        <begin position="1320"/>
        <end position="1350"/>
    </location>
</feature>
<feature type="compositionally biased region" description="Basic and acidic residues" evidence="1">
    <location>
        <begin position="2976"/>
        <end position="2990"/>
    </location>
</feature>
<keyword evidence="3" id="KW-0732">Signal</keyword>
<dbReference type="OrthoDB" id="439755at2759"/>
<gene>
    <name evidence="4" type="ORF">AK812_SmicGene32680</name>
</gene>
<feature type="region of interest" description="Disordered" evidence="1">
    <location>
        <begin position="491"/>
        <end position="532"/>
    </location>
</feature>
<feature type="compositionally biased region" description="Basic and acidic residues" evidence="1">
    <location>
        <begin position="636"/>
        <end position="665"/>
    </location>
</feature>
<name>A0A1Q9CTM5_SYMMI</name>
<feature type="signal peptide" evidence="3">
    <location>
        <begin position="1"/>
        <end position="19"/>
    </location>
</feature>
<evidence type="ECO:0000313" key="5">
    <source>
        <dbReference type="Proteomes" id="UP000186817"/>
    </source>
</evidence>
<protein>
    <submittedName>
        <fullName evidence="4">Uncharacterized protein</fullName>
    </submittedName>
</protein>
<dbReference type="Proteomes" id="UP000186817">
    <property type="component" value="Unassembled WGS sequence"/>
</dbReference>
<feature type="region of interest" description="Disordered" evidence="1">
    <location>
        <begin position="631"/>
        <end position="717"/>
    </location>
</feature>
<feature type="compositionally biased region" description="Basic and acidic residues" evidence="1">
    <location>
        <begin position="507"/>
        <end position="517"/>
    </location>
</feature>
<dbReference type="Gene3D" id="3.10.20.90">
    <property type="entry name" value="Phosphatidylinositol 3-kinase Catalytic Subunit, Chain A, domain 1"/>
    <property type="match status" value="1"/>
</dbReference>
<feature type="region of interest" description="Disordered" evidence="1">
    <location>
        <begin position="2956"/>
        <end position="2995"/>
    </location>
</feature>
<keyword evidence="2" id="KW-0812">Transmembrane</keyword>
<proteinExistence type="predicted"/>
<comment type="caution">
    <text evidence="4">The sequence shown here is derived from an EMBL/GenBank/DDBJ whole genome shotgun (WGS) entry which is preliminary data.</text>
</comment>
<evidence type="ECO:0000256" key="1">
    <source>
        <dbReference type="SAM" id="MobiDB-lite"/>
    </source>
</evidence>
<feature type="region of interest" description="Disordered" evidence="1">
    <location>
        <begin position="2612"/>
        <end position="2648"/>
    </location>
</feature>
<dbReference type="EMBL" id="LSRX01000927">
    <property type="protein sequence ID" value="OLP86237.1"/>
    <property type="molecule type" value="Genomic_DNA"/>
</dbReference>
<keyword evidence="5" id="KW-1185">Reference proteome</keyword>
<sequence length="3143" mass="344288">MSALRSALLHVCLAAIAFGQDYVNDTANSSDGNTSAEVLSTATATTTVSTLSSTTTFTVSRTTSTQSSTSATSTTETFTTATSTSQTTTTTESNTTTSSTTTTTYTNTTQTITSSTATTLTTSLTSTTTSFTSTNTTTTTSTTTTRVYFLSVDLAQLTATHLTLSFNYPARWVQETNVTWGCHALFDTVTAGKLGLSPGCSMSEDLVRLQVVLGERSYLHVGDLVTLLFGVFVPASGVYLPTEMESTVTTEEPAVAVHAVLVAPDISPVCARLRFSTALSTGFAGHGEDKAICLDDDAKDKAVCLDSDGEDKAVCPDDDAKDKAGPQAAAVFGPQEEELERVPTVADGRCFWNALLLGTQTTAELELWKLRERNEQGFAVDPAICAQEVKMIKDFAMGLPLSSGAMKRIASAEMPEWSDMVEASKALQCNLVFYTGDAAGATCFIPEPMHAAWRTTKLYAGPSIDGAGHRASHFDLLLRIVAPEAAHKNPAAEATIQISELPDEPNPEERMMKRETDSPAPDTPVPSLPEEQGTINGECPVCRLVYYRIRKGEQCFDCRATLWTVDASSGKVVAPEACGNVQSAVTNLQARLSAEAATRLGAAIGEPVVVMGRDGALVKVALSSGDEAWVNEAEVQEPKRKAAAKPKEVKEPKSKAAAKPEEVKEPKRKAAARPKEVKEPKRKAAKPKEVKEPKGKAAAKQKEVEEPEGKPAAKRKQVEAEVAAAKQKAKETKRKVAAKPKVAEACSGKKRPLRQSDNLNPGTVEERRHLQQAARELAADGDRAWLPSQLAAHLAGQGRAVTMNTRSLRRQVAQLQGFRLISNRGKTKRQAKAVTAPSDWQACVAANQDPDHGLLCFVSTPPSGSFVAVLPPLLNEVASIHAHGYLGSYSVSADCTFRVEVDDWVYLLVTASLHRMLDGRWRRSGLPVLFARHPVETNELYAVAFAALRTALDRRLEHFFRNLSKKTVRDLETGETIKVPKLKKSQLLRVVTRHLHKLARLPTLSMFLLLTKTWLDRMEHCWEERDFAAYLKRQYFVERPLNEAIYGWPRGLGASWWYGMTSAVLQGHPASQQQAEASHRQFKRCVGRSPNARLPDVIKRIKNAVALWVAATSHSESSYVLRTDAGFTGGVPLSPDDWMIQRHGTGLWRHHLPGVGTMILPALWRLQEDARKTPASVQERARGAARMFIMRTGCPASVDPAMADAMLAQVITKKIPQLQALLLQHGILTPFEHPIASHRISFEKLTDMWTEHCIVSHAPARAASSAPSSSSAELPRATMCSCWYFLRKGHCPHAYYIQERLAIRMFGEIPLPSAAHAPATFKDDGDASSVEAAGRVRKRHPKRKRPQYKPRPVLPVLGVEQVAAAKSKAEPVVAQKVAVAKASFTKVAAVKCPFRLWRGAHSERMLKATSKHPCRKAVQRAAKLREMLANLPPSTRGDHAKRDARRWVQSSFVFKVKPFTRVAKETVDELQRDSVNPVRLTEEIRHDDGLFMNWRPAGPADPADARRRAPSVSWHFGNGTHEDLGSLLQPALAEASDYAEQVLEIPPETLFAAVSEVQANGSNWSEMVLEVVSTITNWHGEQDEATAVLTVLNAEEPLPQIVPVMLSELEFLPSEEAEMAVQVYPTETASYCVDSIRRSGRVDTIVREEGNETWIETLPPEPVAPADPGVIRIRWEYRRLDDGACVWVSRAGNESNETENASNATNLSEGNSTGNFSCAMMFWQPLENLRFANRARDPSALRFSAFALPPNSSHQFRASAFREDLEDFSNRSAVTYTLSVLPRSRPMVSVIGPPAASASCSFALRAEAWEVASMASRGPGEGPPFEYAWSCLVGDMAEMNESEAHYAERCLPRLAHWAGPELRVQAGELEEDTYTFRVHARRPGPGEEWSEAYWSVKVGMEPWPRVALTVPWRSNEALSTASQDVRAVAEVMGSSSCPVPMWTWQWVLVSASSTILALLRTTNESSLEEPLGNTSLSTADFRSHLLRSGHRYAYALVAHDASSAAAQLHLMENSTLQQLESVGAFVSWSHFFLADGPPAFGVVESTPRSGYAVSSLFTLNTFGWFDELEDGISYAFFRFPLENIPGLGADSLYDAAPGNDVEWRLPYTDWHNVSSPAYFQRQGGLLLRPWDRAKSVSDVILAAGSYYLVVRARDALGAEGVASVLGPVVSEPAFLSATETTNALKVAAASSNADRILNAVDAALSVPVSDSFESSLLEAMEVAASVVAPSPEALEKMSYAVSSVVQGGRTGMGLLVNKSQLSQAAGLLDSCIDLALESPESGVGVNLGVAMLEGISSVNLGARMGQNSSLNESANLSTTLETLTSKLADASLALMRLGESKSMTSSDGDSGMALELSPKPPPVWGYWLDVACARWSPRDQSWVFDGVEVKQPVYNDDVKVTCRAFYGGAAYAAVWLPVEVTTSTTTLEWTYPAYTTFFVPSLPPVYVVSCNETLLPDPPAGSWDCTKPGEGQECRAPCFGFPNNIFSMTCLKGADSLEWFTTNFCPVFSTTTTYEEVRIPAEEAVTGGLLIFVWVVLVTCSAGVAALVAYGGYRFAQKEQRRRSHVSHVVFPDDEVEENPVDPRFMDWAKQWAERPAVAESAVLEMKHKASSHSQSSLALEDQGAGGSPEHPNAAEDEPDGKVSGPSAFTGLVELEYSEDWREELDELLLEREIPRQTEGRLYYVVNCVREVLQTKDLEELRKPNFPLKIHFVEDVHPTVDKSDAFYAWQEVVAVTEAKQTFDVPKLPVQHQQHQDLMKRWQEQNKLRSAANPKLAPSGKSPKSLRSGSDASDSPPRRVDPVQEVFDRYQMAGLVASTERFGGALADTAAQASVLVPELQESFYEDEVDQGWLEVQSPSGRIYYWNQELEDVGVASQIKRLLVPNHTTGADFQAMARNRKWCPWAAHGGEVLLCKGKGADTIKVPEQKTLQELHSEYMAPDGVMYFMVEAATDDIQDAPKDPTEPQGVKLNQAVPEEPKKAKDKETTSEDRLDDDIVESAKRMRKKHPRHLPVLLKQAAAEGLPALDKKLLIPGSMPCRDLRKMVPKYLGCENLDLDWNNVIFQLAGQSIGEGIEEHELMAEVYTRFVGENDAGLGKLCTDATGVLALRSTVLTCDLQLLSELFNRITQEVWDPPEDVEFTPE</sequence>
<feature type="region of interest" description="Disordered" evidence="1">
    <location>
        <begin position="2769"/>
        <end position="2799"/>
    </location>
</feature>
<reference evidence="4 5" key="1">
    <citation type="submission" date="2016-02" db="EMBL/GenBank/DDBJ databases">
        <title>Genome analysis of coral dinoflagellate symbionts highlights evolutionary adaptations to a symbiotic lifestyle.</title>
        <authorList>
            <person name="Aranda M."/>
            <person name="Li Y."/>
            <person name="Liew Y.J."/>
            <person name="Baumgarten S."/>
            <person name="Simakov O."/>
            <person name="Wilson M."/>
            <person name="Piel J."/>
            <person name="Ashoor H."/>
            <person name="Bougouffa S."/>
            <person name="Bajic V.B."/>
            <person name="Ryu T."/>
            <person name="Ravasi T."/>
            <person name="Bayer T."/>
            <person name="Micklem G."/>
            <person name="Kim H."/>
            <person name="Bhak J."/>
            <person name="Lajeunesse T.C."/>
            <person name="Voolstra C.R."/>
        </authorList>
    </citation>
    <scope>NUCLEOTIDE SEQUENCE [LARGE SCALE GENOMIC DNA]</scope>
    <source>
        <strain evidence="4 5">CCMP2467</strain>
    </source>
</reference>
<organism evidence="4 5">
    <name type="scientific">Symbiodinium microadriaticum</name>
    <name type="common">Dinoflagellate</name>
    <name type="synonym">Zooxanthella microadriatica</name>
    <dbReference type="NCBI Taxonomy" id="2951"/>
    <lineage>
        <taxon>Eukaryota</taxon>
        <taxon>Sar</taxon>
        <taxon>Alveolata</taxon>
        <taxon>Dinophyceae</taxon>
        <taxon>Suessiales</taxon>
        <taxon>Symbiodiniaceae</taxon>
        <taxon>Symbiodinium</taxon>
    </lineage>
</organism>
<feature type="region of interest" description="Disordered" evidence="1">
    <location>
        <begin position="730"/>
        <end position="762"/>
    </location>
</feature>
<keyword evidence="2" id="KW-0472">Membrane</keyword>
<dbReference type="PANTHER" id="PTHR13802">
    <property type="entry name" value="MUCIN 4-RELATED"/>
    <property type="match status" value="1"/>
</dbReference>
<evidence type="ECO:0000313" key="4">
    <source>
        <dbReference type="EMBL" id="OLP86237.1"/>
    </source>
</evidence>
<feature type="chain" id="PRO_5012864526" evidence="3">
    <location>
        <begin position="20"/>
        <end position="3143"/>
    </location>
</feature>
<dbReference type="InterPro" id="IPR051495">
    <property type="entry name" value="Epithelial_Barrier/Signaling"/>
</dbReference>
<feature type="compositionally biased region" description="Basic residues" evidence="1">
    <location>
        <begin position="1335"/>
        <end position="1348"/>
    </location>
</feature>
<evidence type="ECO:0000256" key="2">
    <source>
        <dbReference type="SAM" id="Phobius"/>
    </source>
</evidence>
<keyword evidence="2" id="KW-1133">Transmembrane helix</keyword>
<feature type="compositionally biased region" description="Basic and acidic residues" evidence="1">
    <location>
        <begin position="686"/>
        <end position="717"/>
    </location>
</feature>
<feature type="region of interest" description="Disordered" evidence="1">
    <location>
        <begin position="65"/>
        <end position="103"/>
    </location>
</feature>
<evidence type="ECO:0000256" key="3">
    <source>
        <dbReference type="SAM" id="SignalP"/>
    </source>
</evidence>
<feature type="transmembrane region" description="Helical" evidence="2">
    <location>
        <begin position="2529"/>
        <end position="2553"/>
    </location>
</feature>
<accession>A0A1Q9CTM5</accession>